<evidence type="ECO:0000313" key="3">
    <source>
        <dbReference type="EMBL" id="GLR83693.1"/>
    </source>
</evidence>
<feature type="compositionally biased region" description="Pro residues" evidence="1">
    <location>
        <begin position="142"/>
        <end position="163"/>
    </location>
</feature>
<accession>A0ABQ6AUY4</accession>
<comment type="caution">
    <text evidence="3">The sequence shown here is derived from an EMBL/GenBank/DDBJ whole genome shotgun (WGS) entry which is preliminary data.</text>
</comment>
<evidence type="ECO:0008006" key="5">
    <source>
        <dbReference type="Google" id="ProtNLM"/>
    </source>
</evidence>
<keyword evidence="2" id="KW-0732">Signal</keyword>
<gene>
    <name evidence="3" type="ORF">GCM10007857_04030</name>
</gene>
<organism evidence="3 4">
    <name type="scientific">Bradyrhizobium iriomotense</name>
    <dbReference type="NCBI Taxonomy" id="441950"/>
    <lineage>
        <taxon>Bacteria</taxon>
        <taxon>Pseudomonadati</taxon>
        <taxon>Pseudomonadota</taxon>
        <taxon>Alphaproteobacteria</taxon>
        <taxon>Hyphomicrobiales</taxon>
        <taxon>Nitrobacteraceae</taxon>
        <taxon>Bradyrhizobium</taxon>
    </lineage>
</organism>
<dbReference type="Proteomes" id="UP001156905">
    <property type="component" value="Unassembled WGS sequence"/>
</dbReference>
<dbReference type="PROSITE" id="PS51257">
    <property type="entry name" value="PROKAR_LIPOPROTEIN"/>
    <property type="match status" value="1"/>
</dbReference>
<proteinExistence type="predicted"/>
<sequence>MVMRRVIAIAFAGASLAGCSSVSWDMFKSTPPAVQVRLESNPPGADAVTSLGPGCKTPCAVSVPAPDVPFTVNYTLDKYLPASVPVNVIKTPGDFSTPGSVTTDPNPVLVELQPAVPPKPVKKPHRPKKPKAAAPAAAGTPFPDPNSGPPAAAPPPTAPAPTR</sequence>
<evidence type="ECO:0000313" key="4">
    <source>
        <dbReference type="Proteomes" id="UP001156905"/>
    </source>
</evidence>
<reference evidence="4" key="1">
    <citation type="journal article" date="2019" name="Int. J. Syst. Evol. Microbiol.">
        <title>The Global Catalogue of Microorganisms (GCM) 10K type strain sequencing project: providing services to taxonomists for standard genome sequencing and annotation.</title>
        <authorList>
            <consortium name="The Broad Institute Genomics Platform"/>
            <consortium name="The Broad Institute Genome Sequencing Center for Infectious Disease"/>
            <person name="Wu L."/>
            <person name="Ma J."/>
        </authorList>
    </citation>
    <scope>NUCLEOTIDE SEQUENCE [LARGE SCALE GENOMIC DNA]</scope>
    <source>
        <strain evidence="4">NBRC 102520</strain>
    </source>
</reference>
<protein>
    <recommendedName>
        <fullName evidence="5">PEGA domain-containing protein</fullName>
    </recommendedName>
</protein>
<evidence type="ECO:0000256" key="2">
    <source>
        <dbReference type="SAM" id="SignalP"/>
    </source>
</evidence>
<keyword evidence="4" id="KW-1185">Reference proteome</keyword>
<evidence type="ECO:0000256" key="1">
    <source>
        <dbReference type="SAM" id="MobiDB-lite"/>
    </source>
</evidence>
<feature type="compositionally biased region" description="Basic residues" evidence="1">
    <location>
        <begin position="120"/>
        <end position="131"/>
    </location>
</feature>
<feature type="signal peptide" evidence="2">
    <location>
        <begin position="1"/>
        <end position="17"/>
    </location>
</feature>
<feature type="region of interest" description="Disordered" evidence="1">
    <location>
        <begin position="90"/>
        <end position="163"/>
    </location>
</feature>
<feature type="chain" id="PRO_5045638840" description="PEGA domain-containing protein" evidence="2">
    <location>
        <begin position="18"/>
        <end position="163"/>
    </location>
</feature>
<name>A0ABQ6AUY4_9BRAD</name>
<feature type="compositionally biased region" description="Low complexity" evidence="1">
    <location>
        <begin position="132"/>
        <end position="141"/>
    </location>
</feature>
<dbReference type="EMBL" id="BSOW01000001">
    <property type="protein sequence ID" value="GLR83693.1"/>
    <property type="molecule type" value="Genomic_DNA"/>
</dbReference>